<proteinExistence type="predicted"/>
<evidence type="ECO:0000313" key="1">
    <source>
        <dbReference type="EMBL" id="CAI8592073.1"/>
    </source>
</evidence>
<accession>A0AAV0Z3D4</accession>
<gene>
    <name evidence="1" type="ORF">VFH_I021080</name>
</gene>
<dbReference type="Proteomes" id="UP001157006">
    <property type="component" value="Chromosome 1S"/>
</dbReference>
<dbReference type="AlphaFoldDB" id="A0AAV0Z3D4"/>
<protein>
    <submittedName>
        <fullName evidence="1">Uncharacterized protein</fullName>
    </submittedName>
</protein>
<dbReference type="EMBL" id="OX451735">
    <property type="protein sequence ID" value="CAI8592073.1"/>
    <property type="molecule type" value="Genomic_DNA"/>
</dbReference>
<sequence>MSLSFFFERPSFLSSTSSTLSSTRSDAQSAPPELERVFDRICDEYAEWVVRAGKQLPPEWSMPGLVRTVIGDEAIHIPGFIKDSYVDVMLYGQNSCKFGLTCGGSQPLDFEWICCFDNGADSFNLPALESSSSYESLATFRNVIAAENEAEIYERIRVLENQHYYNIPPHNNPGDYARLVREHFDQALNVDHYWEIFDREYLELRVLDKKAGLQDKLLNLMLDEQNLARIMELSPYSNKQVNLSGRNLEIYREFYSHFTDDEFRRQQGLPLP</sequence>
<evidence type="ECO:0000313" key="2">
    <source>
        <dbReference type="Proteomes" id="UP001157006"/>
    </source>
</evidence>
<reference evidence="1 2" key="1">
    <citation type="submission" date="2023-01" db="EMBL/GenBank/DDBJ databases">
        <authorList>
            <person name="Kreplak J."/>
        </authorList>
    </citation>
    <scope>NUCLEOTIDE SEQUENCE [LARGE SCALE GENOMIC DNA]</scope>
</reference>
<organism evidence="1 2">
    <name type="scientific">Vicia faba</name>
    <name type="common">Broad bean</name>
    <name type="synonym">Faba vulgaris</name>
    <dbReference type="NCBI Taxonomy" id="3906"/>
    <lineage>
        <taxon>Eukaryota</taxon>
        <taxon>Viridiplantae</taxon>
        <taxon>Streptophyta</taxon>
        <taxon>Embryophyta</taxon>
        <taxon>Tracheophyta</taxon>
        <taxon>Spermatophyta</taxon>
        <taxon>Magnoliopsida</taxon>
        <taxon>eudicotyledons</taxon>
        <taxon>Gunneridae</taxon>
        <taxon>Pentapetalae</taxon>
        <taxon>rosids</taxon>
        <taxon>fabids</taxon>
        <taxon>Fabales</taxon>
        <taxon>Fabaceae</taxon>
        <taxon>Papilionoideae</taxon>
        <taxon>50 kb inversion clade</taxon>
        <taxon>NPAAA clade</taxon>
        <taxon>Hologalegina</taxon>
        <taxon>IRL clade</taxon>
        <taxon>Fabeae</taxon>
        <taxon>Vicia</taxon>
    </lineage>
</organism>
<keyword evidence="2" id="KW-1185">Reference proteome</keyword>
<name>A0AAV0Z3D4_VICFA</name>